<dbReference type="InterPro" id="IPR007822">
    <property type="entry name" value="LANC-like"/>
</dbReference>
<dbReference type="Pfam" id="PF05147">
    <property type="entry name" value="LANC_like"/>
    <property type="match status" value="1"/>
</dbReference>
<dbReference type="Proteomes" id="UP000288079">
    <property type="component" value="Unassembled WGS sequence"/>
</dbReference>
<dbReference type="GO" id="GO:0031179">
    <property type="term" value="P:peptide modification"/>
    <property type="evidence" value="ECO:0007669"/>
    <property type="project" value="InterPro"/>
</dbReference>
<sequence>MKTLPEKLKGIIDNQILYGSFGTNQSLLNGRMGLSLFFFHCSRFLHNRFYEDFAGELLEDICMHLPFDLAVDFADGLCGIGWAVEYMGRQGFIEGDTDEILEEIDAKIMERDLRRTTDTSFEHGLEGIVSYVRARLDSPGRESDKLPFDTDYLEDLKNACQRTGVDWQSEDYIPETVWKRVVDWWQQAAATTEVYSWKHGILLLETHQNM</sequence>
<comment type="caution">
    <text evidence="1">The sequence shown here is derived from an EMBL/GenBank/DDBJ whole genome shotgun (WGS) entry which is preliminary data.</text>
</comment>
<gene>
    <name evidence="1" type="ORF">KGMB02408_38110</name>
</gene>
<dbReference type="OrthoDB" id="1092992at2"/>
<protein>
    <submittedName>
        <fullName evidence="1">Uncharacterized protein</fullName>
    </submittedName>
</protein>
<dbReference type="RefSeq" id="WP_125042345.1">
    <property type="nucleotide sequence ID" value="NZ_BHWB01000016.1"/>
</dbReference>
<reference evidence="1 2" key="1">
    <citation type="submission" date="2018-10" db="EMBL/GenBank/DDBJ databases">
        <title>Draft Genome Sequence of Bacteroides sp. KCTC 15687.</title>
        <authorList>
            <person name="Yu S.Y."/>
            <person name="Kim J.S."/>
            <person name="Oh B.S."/>
            <person name="Park S.H."/>
            <person name="Kang S.W."/>
            <person name="Park J.E."/>
            <person name="Choi S.H."/>
            <person name="Han K.I."/>
            <person name="Lee K.C."/>
            <person name="Eom M.K."/>
            <person name="Suh M.K."/>
            <person name="Lee D.H."/>
            <person name="Yoon H."/>
            <person name="Kim B."/>
            <person name="Yang S.J."/>
            <person name="Lee J.S."/>
            <person name="Lee J.H."/>
        </authorList>
    </citation>
    <scope>NUCLEOTIDE SEQUENCE [LARGE SCALE GENOMIC DNA]</scope>
    <source>
        <strain evidence="1 2">KCTC 15687</strain>
    </source>
</reference>
<dbReference type="EMBL" id="BHWB01000016">
    <property type="protein sequence ID" value="GCB36866.1"/>
    <property type="molecule type" value="Genomic_DNA"/>
</dbReference>
<evidence type="ECO:0000313" key="2">
    <source>
        <dbReference type="Proteomes" id="UP000288079"/>
    </source>
</evidence>
<dbReference type="SUPFAM" id="SSF158745">
    <property type="entry name" value="LanC-like"/>
    <property type="match status" value="1"/>
</dbReference>
<dbReference type="AlphaFoldDB" id="A0A401LZ87"/>
<keyword evidence="2" id="KW-1185">Reference proteome</keyword>
<accession>A0A401LZ87</accession>
<proteinExistence type="predicted"/>
<organism evidence="1 2">
    <name type="scientific">Bacteroides faecalis</name>
    <dbReference type="NCBI Taxonomy" id="2447885"/>
    <lineage>
        <taxon>Bacteria</taxon>
        <taxon>Pseudomonadati</taxon>
        <taxon>Bacteroidota</taxon>
        <taxon>Bacteroidia</taxon>
        <taxon>Bacteroidales</taxon>
        <taxon>Bacteroidaceae</taxon>
        <taxon>Bacteroides</taxon>
    </lineage>
</organism>
<dbReference type="Gene3D" id="1.50.10.20">
    <property type="match status" value="1"/>
</dbReference>
<name>A0A401LZ87_9BACE</name>
<evidence type="ECO:0000313" key="1">
    <source>
        <dbReference type="EMBL" id="GCB36866.1"/>
    </source>
</evidence>